<keyword evidence="6" id="KW-0539">Nucleus</keyword>
<dbReference type="OMA" id="FNNYQEY"/>
<evidence type="ECO:0000256" key="1">
    <source>
        <dbReference type="ARBA" id="ARBA00003056"/>
    </source>
</evidence>
<dbReference type="VEuPathDB" id="PlasmoDB:PRELSG_0729500"/>
<keyword evidence="5" id="KW-0963">Cytoplasm</keyword>
<protein>
    <recommendedName>
        <fullName evidence="4">Cilia- and flagella-associated protein 299</fullName>
    </recommendedName>
</protein>
<dbReference type="RefSeq" id="XP_028532535.1">
    <property type="nucleotide sequence ID" value="XM_028676003.1"/>
</dbReference>
<dbReference type="AlphaFoldDB" id="A0A1J1H462"/>
<evidence type="ECO:0000256" key="2">
    <source>
        <dbReference type="ARBA" id="ARBA00004123"/>
    </source>
</evidence>
<dbReference type="PANTHER" id="PTHR33588">
    <property type="entry name" value="CILIA- AND FLAGELLA-ASSOCIATED PROTEIN 299"/>
    <property type="match status" value="1"/>
</dbReference>
<gene>
    <name evidence="7" type="ORF">PRELSG_0729500</name>
</gene>
<proteinExistence type="predicted"/>
<keyword evidence="8" id="KW-1185">Reference proteome</keyword>
<evidence type="ECO:0000256" key="6">
    <source>
        <dbReference type="ARBA" id="ARBA00023242"/>
    </source>
</evidence>
<evidence type="ECO:0000256" key="5">
    <source>
        <dbReference type="ARBA" id="ARBA00022490"/>
    </source>
</evidence>
<dbReference type="OrthoDB" id="2136125at2759"/>
<comment type="subcellular location">
    <subcellularLocation>
        <location evidence="3">Cytoplasm</location>
    </subcellularLocation>
    <subcellularLocation>
        <location evidence="2">Nucleus</location>
    </subcellularLocation>
</comment>
<dbReference type="KEGG" id="prel:PRELSG_0729500"/>
<comment type="function">
    <text evidence="1">May be involved in spermatogenesis.</text>
</comment>
<dbReference type="GeneID" id="39735632"/>
<sequence>MQNNIGHAHIFDSYEEYIKKQITPTDLFYIEDEELLFEIFTLGLKSRGILSKEDFNSTYKKKKKNEKISMKEENKECITYDINILYNGTKDFFYIINYHIHFCKENKIATILFIRYLNKSKSEISSYIDINNNKVIEKIKKKKYIYASKRDLSYYNWKNNYISTNNNENYEIIINKKIGLIFKHRNSKKYFMLNSNKQLKINLCDNIYKDNIKINFDENEKIIKLCGNIKKIELEDPNYLQCLLYTLPL</sequence>
<dbReference type="Proteomes" id="UP000220158">
    <property type="component" value="Chromosome 7"/>
</dbReference>
<accession>A0A1J1H462</accession>
<dbReference type="InterPro" id="IPR027887">
    <property type="entry name" value="DUF4464"/>
</dbReference>
<evidence type="ECO:0000256" key="4">
    <source>
        <dbReference type="ARBA" id="ARBA00021436"/>
    </source>
</evidence>
<evidence type="ECO:0000256" key="3">
    <source>
        <dbReference type="ARBA" id="ARBA00004496"/>
    </source>
</evidence>
<organism evidence="7 8">
    <name type="scientific">Plasmodium relictum</name>
    <dbReference type="NCBI Taxonomy" id="85471"/>
    <lineage>
        <taxon>Eukaryota</taxon>
        <taxon>Sar</taxon>
        <taxon>Alveolata</taxon>
        <taxon>Apicomplexa</taxon>
        <taxon>Aconoidasida</taxon>
        <taxon>Haemosporida</taxon>
        <taxon>Plasmodiidae</taxon>
        <taxon>Plasmodium</taxon>
        <taxon>Plasmodium (Haemamoeba)</taxon>
    </lineage>
</organism>
<dbReference type="GO" id="GO:0005737">
    <property type="term" value="C:cytoplasm"/>
    <property type="evidence" value="ECO:0007669"/>
    <property type="project" value="UniProtKB-SubCell"/>
</dbReference>
<dbReference type="Pfam" id="PF14713">
    <property type="entry name" value="DUF4464"/>
    <property type="match status" value="1"/>
</dbReference>
<dbReference type="GO" id="GO:0005634">
    <property type="term" value="C:nucleus"/>
    <property type="evidence" value="ECO:0007669"/>
    <property type="project" value="UniProtKB-SubCell"/>
</dbReference>
<dbReference type="PANTHER" id="PTHR33588:SF1">
    <property type="entry name" value="CILIA- AND FLAGELLA-ASSOCIATED PROTEIN 299"/>
    <property type="match status" value="1"/>
</dbReference>
<evidence type="ECO:0000313" key="8">
    <source>
        <dbReference type="Proteomes" id="UP000220158"/>
    </source>
</evidence>
<dbReference type="EMBL" id="LN835302">
    <property type="protein sequence ID" value="CRG99530.1"/>
    <property type="molecule type" value="Genomic_DNA"/>
</dbReference>
<evidence type="ECO:0000313" key="7">
    <source>
        <dbReference type="EMBL" id="CRG99530.1"/>
    </source>
</evidence>
<reference evidence="7 8" key="1">
    <citation type="submission" date="2015-04" db="EMBL/GenBank/DDBJ databases">
        <authorList>
            <consortium name="Pathogen Informatics"/>
        </authorList>
    </citation>
    <scope>NUCLEOTIDE SEQUENCE [LARGE SCALE GENOMIC DNA]</scope>
    <source>
        <strain evidence="7 8">SGS1</strain>
    </source>
</reference>
<name>A0A1J1H462_PLARL</name>